<organism evidence="3 4">
    <name type="scientific">Blomia tropicalis</name>
    <name type="common">Mite</name>
    <dbReference type="NCBI Taxonomy" id="40697"/>
    <lineage>
        <taxon>Eukaryota</taxon>
        <taxon>Metazoa</taxon>
        <taxon>Ecdysozoa</taxon>
        <taxon>Arthropoda</taxon>
        <taxon>Chelicerata</taxon>
        <taxon>Arachnida</taxon>
        <taxon>Acari</taxon>
        <taxon>Acariformes</taxon>
        <taxon>Sarcoptiformes</taxon>
        <taxon>Astigmata</taxon>
        <taxon>Glycyphagoidea</taxon>
        <taxon>Echimyopodidae</taxon>
        <taxon>Blomia</taxon>
    </lineage>
</organism>
<evidence type="ECO:0000313" key="4">
    <source>
        <dbReference type="Proteomes" id="UP001142055"/>
    </source>
</evidence>
<keyword evidence="2" id="KW-0812">Transmembrane</keyword>
<dbReference type="AlphaFoldDB" id="A0A9Q0MF31"/>
<feature type="compositionally biased region" description="Basic residues" evidence="1">
    <location>
        <begin position="119"/>
        <end position="138"/>
    </location>
</feature>
<accession>A0A9Q0MF31</accession>
<feature type="compositionally biased region" description="Basic and acidic residues" evidence="1">
    <location>
        <begin position="139"/>
        <end position="148"/>
    </location>
</feature>
<name>A0A9Q0MF31_BLOTA</name>
<gene>
    <name evidence="3" type="ORF">RDWZM_001702</name>
</gene>
<evidence type="ECO:0000256" key="2">
    <source>
        <dbReference type="SAM" id="Phobius"/>
    </source>
</evidence>
<evidence type="ECO:0000256" key="1">
    <source>
        <dbReference type="SAM" id="MobiDB-lite"/>
    </source>
</evidence>
<reference evidence="3" key="1">
    <citation type="submission" date="2022-12" db="EMBL/GenBank/DDBJ databases">
        <title>Genome assemblies of Blomia tropicalis.</title>
        <authorList>
            <person name="Cui Y."/>
        </authorList>
    </citation>
    <scope>NUCLEOTIDE SEQUENCE</scope>
    <source>
        <tissue evidence="3">Adult mites</tissue>
    </source>
</reference>
<feature type="region of interest" description="Disordered" evidence="1">
    <location>
        <begin position="107"/>
        <end position="274"/>
    </location>
</feature>
<feature type="transmembrane region" description="Helical" evidence="2">
    <location>
        <begin position="76"/>
        <end position="99"/>
    </location>
</feature>
<comment type="caution">
    <text evidence="3">The sequence shown here is derived from an EMBL/GenBank/DDBJ whole genome shotgun (WGS) entry which is preliminary data.</text>
</comment>
<feature type="compositionally biased region" description="Polar residues" evidence="1">
    <location>
        <begin position="205"/>
        <end position="226"/>
    </location>
</feature>
<keyword evidence="4" id="KW-1185">Reference proteome</keyword>
<feature type="compositionally biased region" description="Low complexity" evidence="1">
    <location>
        <begin position="261"/>
        <end position="274"/>
    </location>
</feature>
<evidence type="ECO:0000313" key="3">
    <source>
        <dbReference type="EMBL" id="KAJ6223157.1"/>
    </source>
</evidence>
<dbReference type="Proteomes" id="UP001142055">
    <property type="component" value="Chromosome 1"/>
</dbReference>
<keyword evidence="2" id="KW-1133">Transmembrane helix</keyword>
<protein>
    <submittedName>
        <fullName evidence="3">Uncharacterized protein</fullName>
    </submittedName>
</protein>
<feature type="compositionally biased region" description="Basic residues" evidence="1">
    <location>
        <begin position="174"/>
        <end position="192"/>
    </location>
</feature>
<proteinExistence type="predicted"/>
<feature type="compositionally biased region" description="Basic residues" evidence="1">
    <location>
        <begin position="229"/>
        <end position="238"/>
    </location>
</feature>
<sequence>MLAVIVFIVAYHKNFILTKTIQDLSFQGDSNEPNEFDSIQPIKPIRNRLVSKNGNKEIINRNLPIESDSPNMFRSLLMGFGYCFIGLALVIIGIGYIVWNRSHNDTTTEDYSEYSDPNHKRRNEKGNREKKKRKKKKRKDDTNDRESSNKSIFLWMSSDESDRNRNSNENNNKNGRRNERKRSSNHRRKKHDNKSEWDESETTFDEQSCPSSDTNENSSRQSATLSRRTMTRRANRKRYYSERARKNSRSEPSPDYTDCVNSSVTNTSTTTPSGTTIINTTIRHCRGQPIFQIPIRKVVKPKIQDQWTIMKDESQWFMCLILKQLRLTIGIQSETINCILNQLEEIIIITTTNTTDHDRPTTTFESETEIDITQFVLFVQSKPKPGFN</sequence>
<feature type="compositionally biased region" description="Basic and acidic residues" evidence="1">
    <location>
        <begin position="239"/>
        <end position="249"/>
    </location>
</feature>
<dbReference type="EMBL" id="JAPWDV010000001">
    <property type="protein sequence ID" value="KAJ6223157.1"/>
    <property type="molecule type" value="Genomic_DNA"/>
</dbReference>
<keyword evidence="2" id="KW-0472">Membrane</keyword>